<dbReference type="PROSITE" id="PS50878">
    <property type="entry name" value="RT_POL"/>
    <property type="match status" value="1"/>
</dbReference>
<evidence type="ECO:0000259" key="1">
    <source>
        <dbReference type="PROSITE" id="PS50878"/>
    </source>
</evidence>
<evidence type="ECO:0000313" key="3">
    <source>
        <dbReference type="Proteomes" id="UP001186944"/>
    </source>
</evidence>
<proteinExistence type="predicted"/>
<organism evidence="2 3">
    <name type="scientific">Pinctada imbricata</name>
    <name type="common">Atlantic pearl-oyster</name>
    <name type="synonym">Pinctada martensii</name>
    <dbReference type="NCBI Taxonomy" id="66713"/>
    <lineage>
        <taxon>Eukaryota</taxon>
        <taxon>Metazoa</taxon>
        <taxon>Spiralia</taxon>
        <taxon>Lophotrochozoa</taxon>
        <taxon>Mollusca</taxon>
        <taxon>Bivalvia</taxon>
        <taxon>Autobranchia</taxon>
        <taxon>Pteriomorphia</taxon>
        <taxon>Pterioida</taxon>
        <taxon>Pterioidea</taxon>
        <taxon>Pteriidae</taxon>
        <taxon>Pinctada</taxon>
    </lineage>
</organism>
<gene>
    <name evidence="2" type="ORF">FSP39_021584</name>
</gene>
<keyword evidence="3" id="KW-1185">Reference proteome</keyword>
<dbReference type="PANTHER" id="PTHR33332">
    <property type="entry name" value="REVERSE TRANSCRIPTASE DOMAIN-CONTAINING PROTEIN"/>
    <property type="match status" value="1"/>
</dbReference>
<dbReference type="SUPFAM" id="SSF56672">
    <property type="entry name" value="DNA/RNA polymerases"/>
    <property type="match status" value="1"/>
</dbReference>
<dbReference type="Pfam" id="PF00078">
    <property type="entry name" value="RVT_1"/>
    <property type="match status" value="1"/>
</dbReference>
<dbReference type="Proteomes" id="UP001186944">
    <property type="component" value="Unassembled WGS sequence"/>
</dbReference>
<evidence type="ECO:0000313" key="2">
    <source>
        <dbReference type="EMBL" id="KAK3109034.1"/>
    </source>
</evidence>
<dbReference type="EMBL" id="VSWD01000001">
    <property type="protein sequence ID" value="KAK3109034.1"/>
    <property type="molecule type" value="Genomic_DNA"/>
</dbReference>
<feature type="domain" description="Reverse transcriptase" evidence="1">
    <location>
        <begin position="238"/>
        <end position="504"/>
    </location>
</feature>
<name>A0AA88YVS4_PINIB</name>
<protein>
    <recommendedName>
        <fullName evidence="1">Reverse transcriptase domain-containing protein</fullName>
    </recommendedName>
</protein>
<sequence>MNSLKIGIKTSLNNRLQNIKPEHTVENNWNFLKTTIIKAADTHTPQKIVNGKHHVPWINQSIKRMIRQRQRRYNAAKKHNTPENWKNYREIRNKVRQSLTEAHDNYIRGILNTETEHEKPSMGKKFWQYVKSRKKDSVSINSLKDHEGNEIIDSKGKAELLNQQYDSVFTNEDLSSIPYLGTSNTPDIAPLHITVKGVSLLLKKLDTSKATGPDLIPTKILKESADEIAPFLTHIYNQSLRTREVPSDWKQANITAIYKKGDKSKAVNYRPVSLTSISCKTMEHIIYHHVMSHLEQHNILADHQHGFRKHRSCETQLINTMESVARSLNEREQVDMLVLDFSKAFDIVPHQRLLLKMKHYGINGRVLDWIRAWLTDRKQRVCQDGDESGFTPVRSGVPQGTVLGPLCFLLYINDIGESSSSVLRLFEDDSLLYRTIQGPESCVRLQKDLDSLVEWSKKWQMIFHPTKCYTLRVTRRRKPLIHHYTMLGHQLETVQCYPYLGVEISDNLRWDHHISKITFKANKTLGFLQRNINKCPQDIKDRAYKSLVCPHLQYASAVWDPYRKCHNDQLEQIQRKAARFVTSNYTREPGTVTNILQSLGWPTLETRRKAARLILLYKILHGEAAVTIPEYVRQPALLTRQYHPNRFARLSTSTDAYKYSFLPRTIIEWNKLPEDVILSP</sequence>
<dbReference type="AlphaFoldDB" id="A0AA88YVS4"/>
<reference evidence="2" key="1">
    <citation type="submission" date="2019-08" db="EMBL/GenBank/DDBJ databases">
        <title>The improved chromosome-level genome for the pearl oyster Pinctada fucata martensii using PacBio sequencing and Hi-C.</title>
        <authorList>
            <person name="Zheng Z."/>
        </authorList>
    </citation>
    <scope>NUCLEOTIDE SEQUENCE</scope>
    <source>
        <strain evidence="2">ZZ-2019</strain>
        <tissue evidence="2">Adductor muscle</tissue>
    </source>
</reference>
<dbReference type="InterPro" id="IPR043502">
    <property type="entry name" value="DNA/RNA_pol_sf"/>
</dbReference>
<accession>A0AA88YVS4</accession>
<dbReference type="CDD" id="cd01650">
    <property type="entry name" value="RT_nLTR_like"/>
    <property type="match status" value="1"/>
</dbReference>
<comment type="caution">
    <text evidence="2">The sequence shown here is derived from an EMBL/GenBank/DDBJ whole genome shotgun (WGS) entry which is preliminary data.</text>
</comment>
<dbReference type="InterPro" id="IPR000477">
    <property type="entry name" value="RT_dom"/>
</dbReference>